<evidence type="ECO:0000313" key="4">
    <source>
        <dbReference type="Proteomes" id="UP000317315"/>
    </source>
</evidence>
<keyword evidence="2 3" id="KW-0808">Transferase</keyword>
<dbReference type="Proteomes" id="UP000317315">
    <property type="component" value="Unassembled WGS sequence"/>
</dbReference>
<dbReference type="PANTHER" id="PTHR30160">
    <property type="entry name" value="TETRAACYLDISACCHARIDE 4'-KINASE-RELATED"/>
    <property type="match status" value="1"/>
</dbReference>
<dbReference type="CDD" id="cd03789">
    <property type="entry name" value="GT9_LPS_heptosyltransferase"/>
    <property type="match status" value="1"/>
</dbReference>
<keyword evidence="1" id="KW-0328">Glycosyltransferase</keyword>
<reference evidence="3 4" key="1">
    <citation type="submission" date="2017-05" db="EMBL/GenBank/DDBJ databases">
        <authorList>
            <person name="Varghese N."/>
            <person name="Submissions S."/>
        </authorList>
    </citation>
    <scope>NUCLEOTIDE SEQUENCE [LARGE SCALE GENOMIC DNA]</scope>
    <source>
        <strain evidence="3 4">DSM 16304</strain>
    </source>
</reference>
<dbReference type="OrthoDB" id="9760688at2"/>
<gene>
    <name evidence="3" type="ORF">SAMN06269117_1367</name>
</gene>
<dbReference type="InterPro" id="IPR002201">
    <property type="entry name" value="Glyco_trans_9"/>
</dbReference>
<dbReference type="InterPro" id="IPR051199">
    <property type="entry name" value="LPS_LOS_Heptosyltrfase"/>
</dbReference>
<dbReference type="Gene3D" id="3.40.50.2000">
    <property type="entry name" value="Glycogen Phosphorylase B"/>
    <property type="match status" value="2"/>
</dbReference>
<dbReference type="PANTHER" id="PTHR30160:SF1">
    <property type="entry name" value="LIPOPOLYSACCHARIDE 1,2-N-ACETYLGLUCOSAMINETRANSFERASE-RELATED"/>
    <property type="match status" value="1"/>
</dbReference>
<organism evidence="3 4">
    <name type="scientific">Balnearium lithotrophicum</name>
    <dbReference type="NCBI Taxonomy" id="223788"/>
    <lineage>
        <taxon>Bacteria</taxon>
        <taxon>Pseudomonadati</taxon>
        <taxon>Aquificota</taxon>
        <taxon>Aquificia</taxon>
        <taxon>Desulfurobacteriales</taxon>
        <taxon>Desulfurobacteriaceae</taxon>
        <taxon>Balnearium</taxon>
    </lineage>
</organism>
<sequence>MRALVVRFSSLGDVILTTSVLSPLKEMGFSVDFLTFKPFGEILRNQPFVDRVLEVDRESLKSISQIRSLAEELQNYEFGIDLHDVLRTKLLRRFLPFKTYVYEKKSFLRRLMVLFKPFKSKWLYVPELYATALKKAGIEVENPRPVLYPNLKVRKEFKKKLPENLIALSPGARWETKRYPLKKFKEVIREVKRKGFHPVVVGGKEEENLGKELEREGALNFCGKLTLSESLALISLTKGVISNDSAVVHMARALKVPVVSIFGPTHPAFGFAPYPDEGISITLNLPCSPCSLHGKTRCKEQRCFNIPPKKVVDKLFSLLEVN</sequence>
<evidence type="ECO:0000256" key="2">
    <source>
        <dbReference type="ARBA" id="ARBA00022679"/>
    </source>
</evidence>
<dbReference type="GO" id="GO:0009244">
    <property type="term" value="P:lipopolysaccharide core region biosynthetic process"/>
    <property type="evidence" value="ECO:0007669"/>
    <property type="project" value="TreeGrafter"/>
</dbReference>
<evidence type="ECO:0000256" key="1">
    <source>
        <dbReference type="ARBA" id="ARBA00022676"/>
    </source>
</evidence>
<protein>
    <submittedName>
        <fullName evidence="3">ADP-heptose:LPS heptosyltransferase</fullName>
    </submittedName>
</protein>
<accession>A0A521EAZ9</accession>
<dbReference type="RefSeq" id="WP_142936249.1">
    <property type="nucleotide sequence ID" value="NZ_FXTM01000036.1"/>
</dbReference>
<name>A0A521EAZ9_9BACT</name>
<proteinExistence type="predicted"/>
<keyword evidence="4" id="KW-1185">Reference proteome</keyword>
<dbReference type="SUPFAM" id="SSF53756">
    <property type="entry name" value="UDP-Glycosyltransferase/glycogen phosphorylase"/>
    <property type="match status" value="1"/>
</dbReference>
<dbReference type="Pfam" id="PF01075">
    <property type="entry name" value="Glyco_transf_9"/>
    <property type="match status" value="1"/>
</dbReference>
<dbReference type="GO" id="GO:0005829">
    <property type="term" value="C:cytosol"/>
    <property type="evidence" value="ECO:0007669"/>
    <property type="project" value="TreeGrafter"/>
</dbReference>
<dbReference type="GO" id="GO:0008713">
    <property type="term" value="F:ADP-heptose-lipopolysaccharide heptosyltransferase activity"/>
    <property type="evidence" value="ECO:0007669"/>
    <property type="project" value="TreeGrafter"/>
</dbReference>
<evidence type="ECO:0000313" key="3">
    <source>
        <dbReference type="EMBL" id="SMO81106.1"/>
    </source>
</evidence>
<dbReference type="AlphaFoldDB" id="A0A521EAZ9"/>
<dbReference type="EMBL" id="FXTM01000036">
    <property type="protein sequence ID" value="SMO81106.1"/>
    <property type="molecule type" value="Genomic_DNA"/>
</dbReference>